<keyword evidence="5" id="KW-1185">Reference proteome</keyword>
<accession>A0A7X0SQT3</accession>
<sequence>MKEVFELPEIKANQTLDCKGLACPMPIVKTKKAMDQLEAGQVMEVQATDKGSLADIQGWARNTGHQYLGTVEEGNVLKHYLRKSSPNEARDEKKHPHVVSAEELQRKLAAGEKLTVLDVREPAEYAFGRIPGAVSIPLGELASRIHEWNRDDEIHIVCRTGNRSDLACQLLAEKGFTNVKNVEAGMYGWTGPTEKRLSKKGGTQDGGSGRTE</sequence>
<comment type="caution">
    <text evidence="4">The sequence shown here is derived from an EMBL/GenBank/DDBJ whole genome shotgun (WGS) entry which is preliminary data.</text>
</comment>
<dbReference type="Gene3D" id="3.40.250.10">
    <property type="entry name" value="Rhodanese-like domain"/>
    <property type="match status" value="1"/>
</dbReference>
<organism evidence="4 5">
    <name type="scientific">Cohnella zeiphila</name>
    <dbReference type="NCBI Taxonomy" id="2761120"/>
    <lineage>
        <taxon>Bacteria</taxon>
        <taxon>Bacillati</taxon>
        <taxon>Bacillota</taxon>
        <taxon>Bacilli</taxon>
        <taxon>Bacillales</taxon>
        <taxon>Paenibacillaceae</taxon>
        <taxon>Cohnella</taxon>
    </lineage>
</organism>
<dbReference type="Pfam" id="PF01206">
    <property type="entry name" value="TusA"/>
    <property type="match status" value="1"/>
</dbReference>
<protein>
    <submittedName>
        <fullName evidence="4">Sulfurtransferase TusA family protein</fullName>
    </submittedName>
</protein>
<dbReference type="Pfam" id="PF00581">
    <property type="entry name" value="Rhodanese"/>
    <property type="match status" value="1"/>
</dbReference>
<evidence type="ECO:0000313" key="4">
    <source>
        <dbReference type="EMBL" id="MBB6734447.1"/>
    </source>
</evidence>
<feature type="domain" description="Rhodanese" evidence="3">
    <location>
        <begin position="110"/>
        <end position="195"/>
    </location>
</feature>
<reference evidence="4 5" key="1">
    <citation type="submission" date="2020-08" db="EMBL/GenBank/DDBJ databases">
        <title>Cohnella phylogeny.</title>
        <authorList>
            <person name="Dunlap C."/>
        </authorList>
    </citation>
    <scope>NUCLEOTIDE SEQUENCE [LARGE SCALE GENOMIC DNA]</scope>
    <source>
        <strain evidence="4 5">CBP 2801</strain>
    </source>
</reference>
<dbReference type="CDD" id="cd00158">
    <property type="entry name" value="RHOD"/>
    <property type="match status" value="1"/>
</dbReference>
<comment type="similarity">
    <text evidence="1">Belongs to the sulfur carrier protein TusA family.</text>
</comment>
<feature type="region of interest" description="Disordered" evidence="2">
    <location>
        <begin position="190"/>
        <end position="212"/>
    </location>
</feature>
<dbReference type="GO" id="GO:0016740">
    <property type="term" value="F:transferase activity"/>
    <property type="evidence" value="ECO:0007669"/>
    <property type="project" value="UniProtKB-KW"/>
</dbReference>
<dbReference type="InterPro" id="IPR036868">
    <property type="entry name" value="TusA-like_sf"/>
</dbReference>
<name>A0A7X0SQT3_9BACL</name>
<keyword evidence="4" id="KW-0808">Transferase</keyword>
<dbReference type="CDD" id="cd00291">
    <property type="entry name" value="SirA_YedF_YeeD"/>
    <property type="match status" value="1"/>
</dbReference>
<feature type="compositionally biased region" description="Gly residues" evidence="2">
    <location>
        <begin position="203"/>
        <end position="212"/>
    </location>
</feature>
<dbReference type="Proteomes" id="UP000564644">
    <property type="component" value="Unassembled WGS sequence"/>
</dbReference>
<evidence type="ECO:0000259" key="3">
    <source>
        <dbReference type="PROSITE" id="PS50206"/>
    </source>
</evidence>
<dbReference type="EMBL" id="JACJVO010000033">
    <property type="protein sequence ID" value="MBB6734447.1"/>
    <property type="molecule type" value="Genomic_DNA"/>
</dbReference>
<dbReference type="PANTHER" id="PTHR33279">
    <property type="entry name" value="SULFUR CARRIER PROTEIN YEDF-RELATED"/>
    <property type="match status" value="1"/>
</dbReference>
<dbReference type="Gene3D" id="3.30.110.40">
    <property type="entry name" value="TusA-like domain"/>
    <property type="match status" value="1"/>
</dbReference>
<dbReference type="PROSITE" id="PS01148">
    <property type="entry name" value="UPF0033"/>
    <property type="match status" value="1"/>
</dbReference>
<dbReference type="AlphaFoldDB" id="A0A7X0SQT3"/>
<dbReference type="SUPFAM" id="SSF52821">
    <property type="entry name" value="Rhodanese/Cell cycle control phosphatase"/>
    <property type="match status" value="1"/>
</dbReference>
<evidence type="ECO:0000313" key="5">
    <source>
        <dbReference type="Proteomes" id="UP000564644"/>
    </source>
</evidence>
<dbReference type="PANTHER" id="PTHR33279:SF6">
    <property type="entry name" value="SULFUR CARRIER PROTEIN YEDF-RELATED"/>
    <property type="match status" value="1"/>
</dbReference>
<evidence type="ECO:0000256" key="2">
    <source>
        <dbReference type="SAM" id="MobiDB-lite"/>
    </source>
</evidence>
<dbReference type="SMART" id="SM00450">
    <property type="entry name" value="RHOD"/>
    <property type="match status" value="1"/>
</dbReference>
<dbReference type="InterPro" id="IPR036873">
    <property type="entry name" value="Rhodanese-like_dom_sf"/>
</dbReference>
<dbReference type="SUPFAM" id="SSF64307">
    <property type="entry name" value="SirA-like"/>
    <property type="match status" value="1"/>
</dbReference>
<evidence type="ECO:0000256" key="1">
    <source>
        <dbReference type="ARBA" id="ARBA00008984"/>
    </source>
</evidence>
<dbReference type="PROSITE" id="PS50206">
    <property type="entry name" value="RHODANESE_3"/>
    <property type="match status" value="1"/>
</dbReference>
<dbReference type="InterPro" id="IPR001455">
    <property type="entry name" value="TusA-like"/>
</dbReference>
<dbReference type="InterPro" id="IPR001763">
    <property type="entry name" value="Rhodanese-like_dom"/>
</dbReference>
<gene>
    <name evidence="4" type="ORF">H7C18_26320</name>
</gene>
<proteinExistence type="inferred from homology"/>